<dbReference type="AlphaFoldDB" id="A0AAD2DIB1"/>
<dbReference type="EMBL" id="CAMTCP010000301">
    <property type="protein sequence ID" value="CAI3698513.1"/>
    <property type="molecule type" value="Genomic_DNA"/>
</dbReference>
<sequence length="62" mass="6991">MSISISRLQQKAVAVDGLVTDVTNALPDNENAEYLDNNWGELYSIILDVIEIERNRIGEIEE</sequence>
<dbReference type="RefSeq" id="WP_317048869.1">
    <property type="nucleotide sequence ID" value="NZ_CAMRXC010000002.1"/>
</dbReference>
<gene>
    <name evidence="1" type="ORF">CNEO2_980004</name>
</gene>
<comment type="caution">
    <text evidence="1">The sequence shown here is derived from an EMBL/GenBank/DDBJ whole genome shotgun (WGS) entry which is preliminary data.</text>
</comment>
<reference evidence="1" key="1">
    <citation type="submission" date="2022-10" db="EMBL/GenBank/DDBJ databases">
        <authorList>
            <person name="Aires J."/>
            <person name="Mesa V."/>
        </authorList>
    </citation>
    <scope>NUCLEOTIDE SEQUENCE</scope>
    <source>
        <strain evidence="1">Clostridium neonatale JD116</strain>
    </source>
</reference>
<accession>A0AAD2DIB1</accession>
<evidence type="ECO:0000313" key="2">
    <source>
        <dbReference type="Proteomes" id="UP001189143"/>
    </source>
</evidence>
<protein>
    <submittedName>
        <fullName evidence="1">Uncharacterized protein</fullName>
    </submittedName>
</protein>
<proteinExistence type="predicted"/>
<organism evidence="1 2">
    <name type="scientific">Clostridium neonatale</name>
    <dbReference type="NCBI Taxonomy" id="137838"/>
    <lineage>
        <taxon>Bacteria</taxon>
        <taxon>Bacillati</taxon>
        <taxon>Bacillota</taxon>
        <taxon>Clostridia</taxon>
        <taxon>Eubacteriales</taxon>
        <taxon>Clostridiaceae</taxon>
        <taxon>Clostridium</taxon>
    </lineage>
</organism>
<name>A0AAD2DIB1_9CLOT</name>
<evidence type="ECO:0000313" key="1">
    <source>
        <dbReference type="EMBL" id="CAI3698513.1"/>
    </source>
</evidence>
<dbReference type="Proteomes" id="UP001189143">
    <property type="component" value="Unassembled WGS sequence"/>
</dbReference>